<dbReference type="PROSITE" id="PS51257">
    <property type="entry name" value="PROKAR_LIPOPROTEIN"/>
    <property type="match status" value="1"/>
</dbReference>
<dbReference type="SUPFAM" id="SSF52058">
    <property type="entry name" value="L domain-like"/>
    <property type="match status" value="1"/>
</dbReference>
<organism evidence="4">
    <name type="scientific">Photinus pyralis</name>
    <name type="common">Common eastern firefly</name>
    <name type="synonym">Lampyris pyralis</name>
    <dbReference type="NCBI Taxonomy" id="7054"/>
    <lineage>
        <taxon>Eukaryota</taxon>
        <taxon>Metazoa</taxon>
        <taxon>Ecdysozoa</taxon>
        <taxon>Arthropoda</taxon>
        <taxon>Hexapoda</taxon>
        <taxon>Insecta</taxon>
        <taxon>Pterygota</taxon>
        <taxon>Neoptera</taxon>
        <taxon>Endopterygota</taxon>
        <taxon>Coleoptera</taxon>
        <taxon>Polyphaga</taxon>
        <taxon>Elateriformia</taxon>
        <taxon>Elateroidea</taxon>
        <taxon>Lampyridae</taxon>
        <taxon>Lampyrinae</taxon>
        <taxon>Photinus</taxon>
    </lineage>
</organism>
<evidence type="ECO:0008006" key="5">
    <source>
        <dbReference type="Google" id="ProtNLM"/>
    </source>
</evidence>
<evidence type="ECO:0000256" key="2">
    <source>
        <dbReference type="ARBA" id="ARBA00022737"/>
    </source>
</evidence>
<sequence>MEMKRLNVLLAVYMILLLISCAVAKLRKEKERKKMPKLGVENNNLCTIEGNSAPFHCFCSDGTSTANATKAKCWVFNGLTPEHSLWTLFSTQPFITELNIMVTPNGELNFIPTKGLQFLRDLQTFTILYGGIEDIHPYAFANLTKVHEIKLARNRVTTLSHHAVAHLANVSVIDLDENKISELNRDVFVDLPLLKKLFLKQNNISVIQEGAFRHLGHLVELELGTNAISILTKDTFAGLGELKKLFLSYNKIVMLGDLTFAELWVLEELDLEANQIEFISDRAFAGLTHLWRLNLSYNKLKSLRSTLLDGVPAIINFDLRHNDLETLTLDNIKPILHNFYNESGYFYLANNKFVCDCRLIWMHSLRNKTKNQVIRETLDKLTCHLEMKDDHHEPTTSLFSTKSGSVGTTLLDDGDSLLNPLNSAAGYDEYDDNLVYYDDEDDYQQQQSSLQNQVTISQPDDPHLRHLFQIPISELPCVDETKPSTQAPRTSFVNTPAYAEINASRCTTIIGNFPTVLSLFIIAFLCVT</sequence>
<feature type="chain" id="PRO_5011907294" description="LRRCT domain-containing protein" evidence="3">
    <location>
        <begin position="25"/>
        <end position="528"/>
    </location>
</feature>
<keyword evidence="2" id="KW-0677">Repeat</keyword>
<evidence type="ECO:0000256" key="3">
    <source>
        <dbReference type="SAM" id="SignalP"/>
    </source>
</evidence>
<dbReference type="InterPro" id="IPR001611">
    <property type="entry name" value="Leu-rich_rpt"/>
</dbReference>
<dbReference type="EMBL" id="GEZM01076967">
    <property type="protein sequence ID" value="JAV63503.1"/>
    <property type="molecule type" value="Transcribed_RNA"/>
</dbReference>
<dbReference type="SMART" id="SM00369">
    <property type="entry name" value="LRR_TYP"/>
    <property type="match status" value="7"/>
</dbReference>
<keyword evidence="1" id="KW-0433">Leucine-rich repeat</keyword>
<accession>A0A1Y1KSF1</accession>
<dbReference type="Pfam" id="PF13855">
    <property type="entry name" value="LRR_8"/>
    <property type="match status" value="3"/>
</dbReference>
<dbReference type="InterPro" id="IPR003591">
    <property type="entry name" value="Leu-rich_rpt_typical-subtyp"/>
</dbReference>
<feature type="signal peptide" evidence="3">
    <location>
        <begin position="1"/>
        <end position="24"/>
    </location>
</feature>
<dbReference type="PANTHER" id="PTHR24366">
    <property type="entry name" value="IG(IMMUNOGLOBULIN) AND LRR(LEUCINE RICH REPEAT) DOMAINS"/>
    <property type="match status" value="1"/>
</dbReference>
<name>A0A1Y1KSF1_PHOPY</name>
<protein>
    <recommendedName>
        <fullName evidence="5">LRRCT domain-containing protein</fullName>
    </recommendedName>
</protein>
<evidence type="ECO:0000313" key="4">
    <source>
        <dbReference type="EMBL" id="JAV63508.1"/>
    </source>
</evidence>
<proteinExistence type="predicted"/>
<dbReference type="Gene3D" id="3.80.10.10">
    <property type="entry name" value="Ribonuclease Inhibitor"/>
    <property type="match status" value="2"/>
</dbReference>
<dbReference type="InterPro" id="IPR032675">
    <property type="entry name" value="LRR_dom_sf"/>
</dbReference>
<keyword evidence="3" id="KW-0732">Signal</keyword>
<reference evidence="4" key="1">
    <citation type="journal article" date="2016" name="Sci. Rep.">
        <title>Molecular characterization of firefly nuptial gifts: a multi-omics approach sheds light on postcopulatory sexual selection.</title>
        <authorList>
            <person name="Al-Wathiqui N."/>
            <person name="Fallon T.R."/>
            <person name="South A."/>
            <person name="Weng J.K."/>
            <person name="Lewis S.M."/>
        </authorList>
    </citation>
    <scope>NUCLEOTIDE SEQUENCE</scope>
</reference>
<evidence type="ECO:0000256" key="1">
    <source>
        <dbReference type="ARBA" id="ARBA00022614"/>
    </source>
</evidence>
<dbReference type="FunFam" id="3.80.10.10:FF:001360">
    <property type="entry name" value="Uncharacterized protein"/>
    <property type="match status" value="1"/>
</dbReference>
<dbReference type="PANTHER" id="PTHR24366:SF164">
    <property type="entry name" value="CONNECTIN-LIKE PROTEIN"/>
    <property type="match status" value="1"/>
</dbReference>
<dbReference type="EMBL" id="GEZM01076962">
    <property type="protein sequence ID" value="JAV63508.1"/>
    <property type="molecule type" value="Transcribed_RNA"/>
</dbReference>
<dbReference type="PROSITE" id="PS51450">
    <property type="entry name" value="LRR"/>
    <property type="match status" value="1"/>
</dbReference>
<dbReference type="AlphaFoldDB" id="A0A1Y1KSF1"/>